<name>S7UZN7_DESML</name>
<feature type="domain" description="EF-hand" evidence="2">
    <location>
        <begin position="36"/>
        <end position="71"/>
    </location>
</feature>
<evidence type="ECO:0000313" key="3">
    <source>
        <dbReference type="EMBL" id="EPR39669.1"/>
    </source>
</evidence>
<keyword evidence="1" id="KW-0732">Signal</keyword>
<dbReference type="PROSITE" id="PS00018">
    <property type="entry name" value="EF_HAND_1"/>
    <property type="match status" value="3"/>
</dbReference>
<gene>
    <name evidence="3" type="ORF">dsmv_2517</name>
</gene>
<dbReference type="AlphaFoldDB" id="S7UZN7"/>
<comment type="caution">
    <text evidence="3">The sequence shown here is derived from an EMBL/GenBank/DDBJ whole genome shotgun (WGS) entry which is preliminary data.</text>
</comment>
<dbReference type="InterPro" id="IPR011992">
    <property type="entry name" value="EF-hand-dom_pair"/>
</dbReference>
<dbReference type="PANTHER" id="PTHR10827">
    <property type="entry name" value="RETICULOCALBIN"/>
    <property type="match status" value="1"/>
</dbReference>
<dbReference type="SUPFAM" id="SSF47473">
    <property type="entry name" value="EF-hand"/>
    <property type="match status" value="1"/>
</dbReference>
<sequence>MKTLYAVLISAMLALTPGGAWAAESDSGHGAMTGGMDLKKYEIRFNSIDTDGDGALNWSEYNDHFGDKDRKIFDALDTDDSGLVEQKEWHDFKAAHGMAGPQKNGKGRYHQADLPDPAPYMIPIGQIDKNGDNALSREEFQSRFPESDKSIFDAVDVNQDGSISQGEWHEFKAAHGKEKRYHHKSGS</sequence>
<evidence type="ECO:0000256" key="1">
    <source>
        <dbReference type="SAM" id="SignalP"/>
    </source>
</evidence>
<dbReference type="Proteomes" id="UP000014977">
    <property type="component" value="Unassembled WGS sequence"/>
</dbReference>
<reference evidence="3 4" key="1">
    <citation type="journal article" date="2013" name="Genome Announc.">
        <title>Draft genome sequences for three mercury-methylating, sulfate-reducing bacteria.</title>
        <authorList>
            <person name="Brown S.D."/>
            <person name="Hurt R.A.Jr."/>
            <person name="Gilmour C.C."/>
            <person name="Elias D.A."/>
        </authorList>
    </citation>
    <scope>NUCLEOTIDE SEQUENCE [LARGE SCALE GENOMIC DNA]</scope>
    <source>
        <strain evidence="3 4">DSM 2059</strain>
    </source>
</reference>
<dbReference type="InterPro" id="IPR018247">
    <property type="entry name" value="EF_Hand_1_Ca_BS"/>
</dbReference>
<dbReference type="OrthoDB" id="5460649at2"/>
<dbReference type="EMBL" id="ATHJ01000088">
    <property type="protein sequence ID" value="EPR39669.1"/>
    <property type="molecule type" value="Genomic_DNA"/>
</dbReference>
<evidence type="ECO:0000313" key="4">
    <source>
        <dbReference type="Proteomes" id="UP000014977"/>
    </source>
</evidence>
<dbReference type="PANTHER" id="PTHR10827:SF52">
    <property type="entry name" value="IP16409P"/>
    <property type="match status" value="1"/>
</dbReference>
<dbReference type="Pfam" id="PF13202">
    <property type="entry name" value="EF-hand_5"/>
    <property type="match status" value="4"/>
</dbReference>
<dbReference type="eggNOG" id="COG5126">
    <property type="taxonomic scope" value="Bacteria"/>
</dbReference>
<feature type="domain" description="EF-hand" evidence="2">
    <location>
        <begin position="149"/>
        <end position="178"/>
    </location>
</feature>
<dbReference type="InterPro" id="IPR002048">
    <property type="entry name" value="EF_hand_dom"/>
</dbReference>
<keyword evidence="4" id="KW-1185">Reference proteome</keyword>
<dbReference type="GO" id="GO:0005509">
    <property type="term" value="F:calcium ion binding"/>
    <property type="evidence" value="ECO:0007669"/>
    <property type="project" value="InterPro"/>
</dbReference>
<evidence type="ECO:0000259" key="2">
    <source>
        <dbReference type="PROSITE" id="PS50222"/>
    </source>
</evidence>
<dbReference type="PROSITE" id="PS50222">
    <property type="entry name" value="EF_HAND_2"/>
    <property type="match status" value="2"/>
</dbReference>
<feature type="signal peptide" evidence="1">
    <location>
        <begin position="1"/>
        <end position="22"/>
    </location>
</feature>
<protein>
    <submittedName>
        <fullName evidence="3">EF-Hand domain protein</fullName>
    </submittedName>
</protein>
<feature type="chain" id="PRO_5030177287" evidence="1">
    <location>
        <begin position="23"/>
        <end position="187"/>
    </location>
</feature>
<dbReference type="RefSeq" id="WP_020877274.1">
    <property type="nucleotide sequence ID" value="NZ_ATHJ01000088.1"/>
</dbReference>
<accession>S7UZN7</accession>
<proteinExistence type="predicted"/>
<dbReference type="Gene3D" id="1.10.238.10">
    <property type="entry name" value="EF-hand"/>
    <property type="match status" value="2"/>
</dbReference>
<organism evidence="3 4">
    <name type="scientific">Desulfococcus multivorans DSM 2059</name>
    <dbReference type="NCBI Taxonomy" id="1121405"/>
    <lineage>
        <taxon>Bacteria</taxon>
        <taxon>Pseudomonadati</taxon>
        <taxon>Thermodesulfobacteriota</taxon>
        <taxon>Desulfobacteria</taxon>
        <taxon>Desulfobacterales</taxon>
        <taxon>Desulfococcaceae</taxon>
        <taxon>Desulfococcus</taxon>
    </lineage>
</organism>